<dbReference type="Proteomes" id="UP000027821">
    <property type="component" value="Unassembled WGS sequence"/>
</dbReference>
<evidence type="ECO:0008006" key="3">
    <source>
        <dbReference type="Google" id="ProtNLM"/>
    </source>
</evidence>
<proteinExistence type="predicted"/>
<protein>
    <recommendedName>
        <fullName evidence="3">DUF3891 domain-containing protein</fullName>
    </recommendedName>
</protein>
<dbReference type="AlphaFoldDB" id="A0A074KTZ0"/>
<sequence length="240" mass="28008">MIVNIADDHFEIIYQRAHGMLAAKIAEQIAASLRPPASYWLETLVAIADHDDGRRNWEGDFHINDKGYPKDFTEFKFDEKQAQRVVNTAECKSIWVAMLVSKHLVELYSNLEEAQPLIQQQYSLQAKLQMHLPFSEAAAQMYYRLLKWADELSLRICKHEVPVKGEKDFLEYLPDGSKSYITHLEDKSIAPWIFQKDKVIFEVEKRLIEKRVYKNDHDLQDTLNKAEVSISSYKFIKEDA</sequence>
<evidence type="ECO:0000313" key="1">
    <source>
        <dbReference type="EMBL" id="KEO71720.1"/>
    </source>
</evidence>
<evidence type="ECO:0000313" key="2">
    <source>
        <dbReference type="Proteomes" id="UP000027821"/>
    </source>
</evidence>
<reference evidence="1 2" key="1">
    <citation type="submission" date="2014-04" db="EMBL/GenBank/DDBJ databases">
        <title>Characterization and application of a salt tolerant electro-active bacterium.</title>
        <authorList>
            <person name="Yang L."/>
            <person name="Wei S."/>
            <person name="Tay Q.X.M."/>
        </authorList>
    </citation>
    <scope>NUCLEOTIDE SEQUENCE [LARGE SCALE GENOMIC DNA]</scope>
    <source>
        <strain evidence="1 2">LY1</strain>
    </source>
</reference>
<dbReference type="EMBL" id="JMIH01000039">
    <property type="protein sequence ID" value="KEO71720.1"/>
    <property type="molecule type" value="Genomic_DNA"/>
</dbReference>
<accession>A0A074KTZ0</accession>
<name>A0A074KTZ0_9BACT</name>
<gene>
    <name evidence="1" type="ORF">EL17_21275</name>
</gene>
<dbReference type="OrthoDB" id="872894at2"/>
<keyword evidence="2" id="KW-1185">Reference proteome</keyword>
<dbReference type="STRING" id="1048983.EL17_21275"/>
<dbReference type="InterPro" id="IPR024992">
    <property type="entry name" value="DUF3891"/>
</dbReference>
<comment type="caution">
    <text evidence="1">The sequence shown here is derived from an EMBL/GenBank/DDBJ whole genome shotgun (WGS) entry which is preliminary data.</text>
</comment>
<dbReference type="RefSeq" id="WP_035079308.1">
    <property type="nucleotide sequence ID" value="NZ_JMIH01000039.1"/>
</dbReference>
<dbReference type="Pfam" id="PF13030">
    <property type="entry name" value="DUF3891"/>
    <property type="match status" value="1"/>
</dbReference>
<organism evidence="1 2">
    <name type="scientific">Anditalea andensis</name>
    <dbReference type="NCBI Taxonomy" id="1048983"/>
    <lineage>
        <taxon>Bacteria</taxon>
        <taxon>Pseudomonadati</taxon>
        <taxon>Bacteroidota</taxon>
        <taxon>Cytophagia</taxon>
        <taxon>Cytophagales</taxon>
        <taxon>Cytophagaceae</taxon>
        <taxon>Anditalea</taxon>
    </lineage>
</organism>
<dbReference type="eggNOG" id="ENOG502Z7TC">
    <property type="taxonomic scope" value="Bacteria"/>
</dbReference>